<dbReference type="Pfam" id="PF00361">
    <property type="entry name" value="Proton_antipo_M"/>
    <property type="match status" value="1"/>
</dbReference>
<dbReference type="EMBL" id="MG551495">
    <property type="protein sequence ID" value="QAX91395.1"/>
    <property type="molecule type" value="Genomic_DNA"/>
</dbReference>
<keyword evidence="14 18" id="KW-0830">Ubiquinone</keyword>
<keyword evidence="11 18" id="KW-0249">Electron transport</keyword>
<evidence type="ECO:0000259" key="19">
    <source>
        <dbReference type="Pfam" id="PF00361"/>
    </source>
</evidence>
<feature type="transmembrane region" description="Helical" evidence="18">
    <location>
        <begin position="194"/>
        <end position="217"/>
    </location>
</feature>
<comment type="function">
    <text evidence="18">Core subunit of the mitochondrial membrane respiratory chain NADH dehydrogenase (Complex I) which catalyzes electron transfer from NADH through the respiratory chain, using ubiquinone as an electron acceptor. Essential for the catalytic activity and assembly of complex I.</text>
</comment>
<comment type="similarity">
    <text evidence="3 18">Belongs to the complex I subunit 2 family.</text>
</comment>
<feature type="transmembrane region" description="Helical" evidence="18">
    <location>
        <begin position="261"/>
        <end position="287"/>
    </location>
</feature>
<geneLocation type="mitochondrion" evidence="20"/>
<dbReference type="GO" id="GO:0006120">
    <property type="term" value="P:mitochondrial electron transport, NADH to ubiquinone"/>
    <property type="evidence" value="ECO:0007669"/>
    <property type="project" value="InterPro"/>
</dbReference>
<evidence type="ECO:0000256" key="6">
    <source>
        <dbReference type="ARBA" id="ARBA00022448"/>
    </source>
</evidence>
<feature type="transmembrane region" description="Helical" evidence="18">
    <location>
        <begin position="144"/>
        <end position="163"/>
    </location>
</feature>
<evidence type="ECO:0000256" key="3">
    <source>
        <dbReference type="ARBA" id="ARBA00007012"/>
    </source>
</evidence>
<name>A0A411ATR5_9EUCA</name>
<keyword evidence="12 18" id="KW-1133">Transmembrane helix</keyword>
<organism evidence="20">
    <name type="scientific">Parastacus brasiliensis</name>
    <dbReference type="NCBI Taxonomy" id="108041"/>
    <lineage>
        <taxon>Eukaryota</taxon>
        <taxon>Metazoa</taxon>
        <taxon>Ecdysozoa</taxon>
        <taxon>Arthropoda</taxon>
        <taxon>Crustacea</taxon>
        <taxon>Multicrustacea</taxon>
        <taxon>Malacostraca</taxon>
        <taxon>Eumalacostraca</taxon>
        <taxon>Eucarida</taxon>
        <taxon>Decapoda</taxon>
        <taxon>Pleocyemata</taxon>
        <taxon>Astacidea</taxon>
        <taxon>Parastacoidea</taxon>
        <taxon>Parastacidae</taxon>
        <taxon>Parastacus</taxon>
    </lineage>
</organism>
<evidence type="ECO:0000256" key="2">
    <source>
        <dbReference type="ARBA" id="ARBA00004448"/>
    </source>
</evidence>
<feature type="transmembrane region" description="Helical" evidence="18">
    <location>
        <begin position="86"/>
        <end position="106"/>
    </location>
</feature>
<comment type="subcellular location">
    <subcellularLocation>
        <location evidence="2 18">Mitochondrion inner membrane</location>
        <topology evidence="2 18">Multi-pass membrane protein</topology>
    </subcellularLocation>
</comment>
<dbReference type="InterPro" id="IPR001750">
    <property type="entry name" value="ND/Mrp_TM"/>
</dbReference>
<keyword evidence="13 18" id="KW-0520">NAD</keyword>
<evidence type="ECO:0000256" key="12">
    <source>
        <dbReference type="ARBA" id="ARBA00022989"/>
    </source>
</evidence>
<evidence type="ECO:0000256" key="7">
    <source>
        <dbReference type="ARBA" id="ARBA00022660"/>
    </source>
</evidence>
<accession>A0A411ATR5</accession>
<dbReference type="AlphaFoldDB" id="A0A411ATR5"/>
<evidence type="ECO:0000256" key="5">
    <source>
        <dbReference type="ARBA" id="ARBA00021008"/>
    </source>
</evidence>
<feature type="transmembrane region" description="Helical" evidence="18">
    <location>
        <begin position="308"/>
        <end position="332"/>
    </location>
</feature>
<proteinExistence type="inferred from homology"/>
<reference evidence="20" key="1">
    <citation type="submission" date="2017-11" db="EMBL/GenBank/DDBJ databases">
        <title>Complete mitochondrial genome of Parastacus brasiliensis.</title>
        <authorList>
            <person name="Tan M.H."/>
            <person name="Gan H.M."/>
            <person name="Lee Y.P."/>
            <person name="Austin C.M."/>
        </authorList>
    </citation>
    <scope>NUCLEOTIDE SEQUENCE</scope>
</reference>
<feature type="domain" description="NADH:quinone oxidoreductase/Mrp antiporter transmembrane" evidence="19">
    <location>
        <begin position="24"/>
        <end position="280"/>
    </location>
</feature>
<dbReference type="PANTHER" id="PTHR46552:SF1">
    <property type="entry name" value="NADH-UBIQUINONE OXIDOREDUCTASE CHAIN 2"/>
    <property type="match status" value="1"/>
</dbReference>
<evidence type="ECO:0000256" key="10">
    <source>
        <dbReference type="ARBA" id="ARBA00022967"/>
    </source>
</evidence>
<keyword evidence="8 18" id="KW-0812">Transmembrane</keyword>
<protein>
    <recommendedName>
        <fullName evidence="5 18">NADH-ubiquinone oxidoreductase chain 2</fullName>
        <ecNumber evidence="4 18">7.1.1.2</ecNumber>
    </recommendedName>
</protein>
<dbReference type="InterPro" id="IPR050175">
    <property type="entry name" value="Complex_I_Subunit_2"/>
</dbReference>
<keyword evidence="7 18" id="KW-0679">Respiratory chain</keyword>
<evidence type="ECO:0000256" key="4">
    <source>
        <dbReference type="ARBA" id="ARBA00012944"/>
    </source>
</evidence>
<gene>
    <name evidence="20" type="primary">nad2</name>
</gene>
<keyword evidence="9 18" id="KW-0999">Mitochondrion inner membrane</keyword>
<sequence length="333" mass="37183">MLFSSYKLLFLLSLVLGSILSISATSWFSAWAGLELNLLSFIPLISSYNNRLSSEAALKYFLIQALGSAMIIFSSTFISLFAYLPYLFISLSLLLKLGAAPFHFWFPQVMEGLGWIQAMILMTVQKLAPMFLISYSILCPFSSGPVFLAALISALVGAIGGMNQSSLRKLLSFSSINHMSWMLLAVLINETLWVSYFIFYSLLTFSVVLIFHALQLYHISNVMGGTQTLLSRMIPVLSLFSLGGLPPFVGFLPKWIVIQELINSSFVFSLLILLVSSLFTLYFYLRLSLTVLSISPSQNKWSLSNPPLYFILSAFFSFFNLFGLLLPSVVMII</sequence>
<dbReference type="PANTHER" id="PTHR46552">
    <property type="entry name" value="NADH-UBIQUINONE OXIDOREDUCTASE CHAIN 2"/>
    <property type="match status" value="1"/>
</dbReference>
<evidence type="ECO:0000256" key="1">
    <source>
        <dbReference type="ARBA" id="ARBA00003257"/>
    </source>
</evidence>
<dbReference type="PRINTS" id="PR01436">
    <property type="entry name" value="NADHDHGNASE2"/>
</dbReference>
<evidence type="ECO:0000256" key="9">
    <source>
        <dbReference type="ARBA" id="ARBA00022792"/>
    </source>
</evidence>
<evidence type="ECO:0000256" key="8">
    <source>
        <dbReference type="ARBA" id="ARBA00022692"/>
    </source>
</evidence>
<dbReference type="GO" id="GO:0008137">
    <property type="term" value="F:NADH dehydrogenase (ubiquinone) activity"/>
    <property type="evidence" value="ECO:0007669"/>
    <property type="project" value="UniProtKB-EC"/>
</dbReference>
<evidence type="ECO:0000256" key="18">
    <source>
        <dbReference type="RuleBase" id="RU003403"/>
    </source>
</evidence>
<feature type="transmembrane region" description="Helical" evidence="18">
    <location>
        <begin position="229"/>
        <end position="249"/>
    </location>
</feature>
<keyword evidence="16 18" id="KW-0472">Membrane</keyword>
<dbReference type="InterPro" id="IPR003917">
    <property type="entry name" value="NADH_UbQ_OxRdtase_chain2"/>
</dbReference>
<keyword evidence="6" id="KW-0813">Transport</keyword>
<evidence type="ECO:0000256" key="11">
    <source>
        <dbReference type="ARBA" id="ARBA00022982"/>
    </source>
</evidence>
<keyword evidence="10 18" id="KW-1278">Translocase</keyword>
<comment type="catalytic activity">
    <reaction evidence="17 18">
        <text>a ubiquinone + NADH + 5 H(+)(in) = a ubiquinol + NAD(+) + 4 H(+)(out)</text>
        <dbReference type="Rhea" id="RHEA:29091"/>
        <dbReference type="Rhea" id="RHEA-COMP:9565"/>
        <dbReference type="Rhea" id="RHEA-COMP:9566"/>
        <dbReference type="ChEBI" id="CHEBI:15378"/>
        <dbReference type="ChEBI" id="CHEBI:16389"/>
        <dbReference type="ChEBI" id="CHEBI:17976"/>
        <dbReference type="ChEBI" id="CHEBI:57540"/>
        <dbReference type="ChEBI" id="CHEBI:57945"/>
        <dbReference type="EC" id="7.1.1.2"/>
    </reaction>
</comment>
<feature type="transmembrane region" description="Helical" evidence="18">
    <location>
        <begin position="60"/>
        <end position="80"/>
    </location>
</feature>
<dbReference type="GO" id="GO:0005743">
    <property type="term" value="C:mitochondrial inner membrane"/>
    <property type="evidence" value="ECO:0007669"/>
    <property type="project" value="UniProtKB-SubCell"/>
</dbReference>
<evidence type="ECO:0000256" key="17">
    <source>
        <dbReference type="ARBA" id="ARBA00049551"/>
    </source>
</evidence>
<keyword evidence="15 18" id="KW-0496">Mitochondrion</keyword>
<comment type="function">
    <text evidence="1">Core subunit of the mitochondrial membrane respiratory chain NADH dehydrogenase (Complex I) that is believed to belong to the minimal assembly required for catalysis. Complex I functions in the transfer of electrons from NADH to the respiratory chain. The immediate electron acceptor for the enzyme is believed to be ubiquinone.</text>
</comment>
<evidence type="ECO:0000256" key="13">
    <source>
        <dbReference type="ARBA" id="ARBA00023027"/>
    </source>
</evidence>
<evidence type="ECO:0000256" key="14">
    <source>
        <dbReference type="ARBA" id="ARBA00023075"/>
    </source>
</evidence>
<evidence type="ECO:0000256" key="15">
    <source>
        <dbReference type="ARBA" id="ARBA00023128"/>
    </source>
</evidence>
<evidence type="ECO:0000256" key="16">
    <source>
        <dbReference type="ARBA" id="ARBA00023136"/>
    </source>
</evidence>
<dbReference type="EC" id="7.1.1.2" evidence="4 18"/>
<evidence type="ECO:0000313" key="20">
    <source>
        <dbReference type="EMBL" id="QAX91395.1"/>
    </source>
</evidence>